<dbReference type="SUPFAM" id="SSF52540">
    <property type="entry name" value="P-loop containing nucleoside triphosphate hydrolases"/>
    <property type="match status" value="1"/>
</dbReference>
<protein>
    <recommendedName>
        <fullName evidence="4">Kinesin motor domain-containing protein</fullName>
    </recommendedName>
</protein>
<dbReference type="InterPro" id="IPR027417">
    <property type="entry name" value="P-loop_NTPase"/>
</dbReference>
<name>A0ABN9U1M1_9DINO</name>
<dbReference type="InterPro" id="IPR036961">
    <property type="entry name" value="Kinesin_motor_dom_sf"/>
</dbReference>
<dbReference type="Gene3D" id="3.40.850.10">
    <property type="entry name" value="Kinesin motor domain"/>
    <property type="match status" value="1"/>
</dbReference>
<keyword evidence="3" id="KW-1185">Reference proteome</keyword>
<feature type="region of interest" description="Disordered" evidence="1">
    <location>
        <begin position="83"/>
        <end position="120"/>
    </location>
</feature>
<evidence type="ECO:0000256" key="1">
    <source>
        <dbReference type="SAM" id="MobiDB-lite"/>
    </source>
</evidence>
<accession>A0ABN9U1M1</accession>
<gene>
    <name evidence="2" type="ORF">PCOR1329_LOCUS44370</name>
</gene>
<dbReference type="EMBL" id="CAUYUJ010015329">
    <property type="protein sequence ID" value="CAK0852657.1"/>
    <property type="molecule type" value="Genomic_DNA"/>
</dbReference>
<feature type="compositionally biased region" description="Basic and acidic residues" evidence="1">
    <location>
        <begin position="96"/>
        <end position="120"/>
    </location>
</feature>
<dbReference type="Proteomes" id="UP001189429">
    <property type="component" value="Unassembled WGS sequence"/>
</dbReference>
<reference evidence="2" key="1">
    <citation type="submission" date="2023-10" db="EMBL/GenBank/DDBJ databases">
        <authorList>
            <person name="Chen Y."/>
            <person name="Shah S."/>
            <person name="Dougan E. K."/>
            <person name="Thang M."/>
            <person name="Chan C."/>
        </authorList>
    </citation>
    <scope>NUCLEOTIDE SEQUENCE [LARGE SCALE GENOMIC DNA]</scope>
</reference>
<proteinExistence type="predicted"/>
<evidence type="ECO:0000313" key="3">
    <source>
        <dbReference type="Proteomes" id="UP001189429"/>
    </source>
</evidence>
<sequence>MAANVAGSSVTVCVRLRPFLPRERRQQAVAHVNGNTVNILEHVDQLYGEPKTEQRQFVFDVCLGTDTGQAILYERIGQHTLQNALAGPRARPPTPRGERPRDAAALRGERVAVDQRRDAL</sequence>
<organism evidence="2 3">
    <name type="scientific">Prorocentrum cordatum</name>
    <dbReference type="NCBI Taxonomy" id="2364126"/>
    <lineage>
        <taxon>Eukaryota</taxon>
        <taxon>Sar</taxon>
        <taxon>Alveolata</taxon>
        <taxon>Dinophyceae</taxon>
        <taxon>Prorocentrales</taxon>
        <taxon>Prorocentraceae</taxon>
        <taxon>Prorocentrum</taxon>
    </lineage>
</organism>
<evidence type="ECO:0008006" key="4">
    <source>
        <dbReference type="Google" id="ProtNLM"/>
    </source>
</evidence>
<evidence type="ECO:0000313" key="2">
    <source>
        <dbReference type="EMBL" id="CAK0852657.1"/>
    </source>
</evidence>
<comment type="caution">
    <text evidence="2">The sequence shown here is derived from an EMBL/GenBank/DDBJ whole genome shotgun (WGS) entry which is preliminary data.</text>
</comment>